<evidence type="ECO:0000259" key="2">
    <source>
        <dbReference type="Pfam" id="PF10382"/>
    </source>
</evidence>
<reference evidence="3" key="1">
    <citation type="journal article" date="2020" name="Stud. Mycol.">
        <title>101 Dothideomycetes genomes: a test case for predicting lifestyles and emergence of pathogens.</title>
        <authorList>
            <person name="Haridas S."/>
            <person name="Albert R."/>
            <person name="Binder M."/>
            <person name="Bloem J."/>
            <person name="Labutti K."/>
            <person name="Salamov A."/>
            <person name="Andreopoulos B."/>
            <person name="Baker S."/>
            <person name="Barry K."/>
            <person name="Bills G."/>
            <person name="Bluhm B."/>
            <person name="Cannon C."/>
            <person name="Castanera R."/>
            <person name="Culley D."/>
            <person name="Daum C."/>
            <person name="Ezra D."/>
            <person name="Gonzalez J."/>
            <person name="Henrissat B."/>
            <person name="Kuo A."/>
            <person name="Liang C."/>
            <person name="Lipzen A."/>
            <person name="Lutzoni F."/>
            <person name="Magnuson J."/>
            <person name="Mondo S."/>
            <person name="Nolan M."/>
            <person name="Ohm R."/>
            <person name="Pangilinan J."/>
            <person name="Park H.-J."/>
            <person name="Ramirez L."/>
            <person name="Alfaro M."/>
            <person name="Sun H."/>
            <person name="Tritt A."/>
            <person name="Yoshinaga Y."/>
            <person name="Zwiers L.-H."/>
            <person name="Turgeon B."/>
            <person name="Goodwin S."/>
            <person name="Spatafora J."/>
            <person name="Crous P."/>
            <person name="Grigoriev I."/>
        </authorList>
    </citation>
    <scope>NUCLEOTIDE SEQUENCE</scope>
    <source>
        <strain evidence="3">CBS 161.51</strain>
    </source>
</reference>
<dbReference type="OrthoDB" id="6513042at2759"/>
<evidence type="ECO:0000313" key="4">
    <source>
        <dbReference type="Proteomes" id="UP000800038"/>
    </source>
</evidence>
<protein>
    <recommendedName>
        <fullName evidence="2">5'-3' DNA helicase ZGRF1-like N-terminal domain-containing protein</fullName>
    </recommendedName>
</protein>
<sequence length="842" mass="91014">MTAPLRSTPHASAIAAISASQNTAPVAEFRCLFTQDIRRKQKRWQDGFLKFHTFNNRVMVYDQARNFLGDTYHKDSNELQEGDELNLNNGALVEVAEAMGITQTDLKPLFEKKTIDPPPARTAASQTRPFQRPSSVAPSNLQGKESQLRHKSLNTLLGTPKGPIGKAQPMRSPYEARKEKENEQVEDRKPKRLKTAHAPANWRASSPVQEESSVAKRDLPSWPRTADAKSMRRPAKFIPPSANIITIDSESDPHPSLLSDVAFPSTPPTVTRIRAERRTLQTSIPKPVLPDTPPVQTPKIPRGKVPVSSVKALETPKQAVPVSSPPVSASNRLTNVEFAIQPAKKPPKESFPAAASSPAPIRKPKSLRLSTGVKRGTLLCQALPQQTSRAGSEARASSAKMKTRKASHVTSKEPLPAIANDAELHQRDRASITKRESTMSKGKRKEVELGGEVAPKRVRVSKSPLEPSPDFFDDQELIHGCMDQQLLVSSSPTQPSKAPSPPAATVAKPKPAAAKKSASKDPTARKRNVAEPSELKPAKSISAPPKETTRKAQPRKKAVAKPPPASNISPPPAAPALEPPVPPSQDASPTHIETSDTRSRTESTSPSKIAFSTGGFPKKAKRKSKASAPRPILATPAPAPVPEASVPAKSTEDETVALPRLHPLRAGAGAGAGKKGPNPLMSTTELAALLQIPKSTKKALLDPIENDLVTSNTGKPSHRNIRRMRSENDAPIPSTAKDWEKCNLPKTSCTLTELSDPPAQILQTNKEPLKKKTTGLSALIRKTDPRRRFKLTRTQSLTVETNVGGGGMAEVELPSPVVDDDVGPWSTEAAWLFDWQPLDGSK</sequence>
<feature type="region of interest" description="Disordered" evidence="1">
    <location>
        <begin position="278"/>
        <end position="367"/>
    </location>
</feature>
<dbReference type="InterPro" id="IPR018838">
    <property type="entry name" value="ZGRF1-like_N"/>
</dbReference>
<dbReference type="Proteomes" id="UP000800038">
    <property type="component" value="Unassembled WGS sequence"/>
</dbReference>
<dbReference type="PANTHER" id="PTHR28535:SF1">
    <property type="entry name" value="PROTEIN ZGRF1"/>
    <property type="match status" value="1"/>
</dbReference>
<gene>
    <name evidence="3" type="ORF">EJ02DRAFT_453886</name>
</gene>
<feature type="compositionally biased region" description="Low complexity" evidence="1">
    <location>
        <begin position="489"/>
        <end position="516"/>
    </location>
</feature>
<feature type="compositionally biased region" description="Low complexity" evidence="1">
    <location>
        <begin position="388"/>
        <end position="399"/>
    </location>
</feature>
<dbReference type="PANTHER" id="PTHR28535">
    <property type="entry name" value="ZINC FINGER GRF-TYPE CONTAINING 1"/>
    <property type="match status" value="1"/>
</dbReference>
<dbReference type="EMBL" id="ML976031">
    <property type="protein sequence ID" value="KAF1942793.1"/>
    <property type="molecule type" value="Genomic_DNA"/>
</dbReference>
<dbReference type="InterPro" id="IPR052800">
    <property type="entry name" value="DNA_Repair_Helicase_ZGRF1"/>
</dbReference>
<feature type="region of interest" description="Disordered" evidence="1">
    <location>
        <begin position="381"/>
        <end position="659"/>
    </location>
</feature>
<feature type="compositionally biased region" description="Low complexity" evidence="1">
    <location>
        <begin position="350"/>
        <end position="360"/>
    </location>
</feature>
<evidence type="ECO:0000256" key="1">
    <source>
        <dbReference type="SAM" id="MobiDB-lite"/>
    </source>
</evidence>
<name>A0A6A5SRS5_9PLEO</name>
<dbReference type="GO" id="GO:0005634">
    <property type="term" value="C:nucleus"/>
    <property type="evidence" value="ECO:0007669"/>
    <property type="project" value="TreeGrafter"/>
</dbReference>
<dbReference type="Pfam" id="PF10382">
    <property type="entry name" value="ZGRF1-like_N"/>
    <property type="match status" value="1"/>
</dbReference>
<feature type="compositionally biased region" description="Polar residues" evidence="1">
    <location>
        <begin position="203"/>
        <end position="212"/>
    </location>
</feature>
<feature type="compositionally biased region" description="Basic and acidic residues" evidence="1">
    <location>
        <begin position="422"/>
        <end position="438"/>
    </location>
</feature>
<feature type="domain" description="5'-3' DNA helicase ZGRF1-like N-terminal" evidence="2">
    <location>
        <begin position="26"/>
        <end position="106"/>
    </location>
</feature>
<feature type="compositionally biased region" description="Pro residues" evidence="1">
    <location>
        <begin position="287"/>
        <end position="296"/>
    </location>
</feature>
<feature type="compositionally biased region" description="Pro residues" evidence="1">
    <location>
        <begin position="561"/>
        <end position="583"/>
    </location>
</feature>
<dbReference type="AlphaFoldDB" id="A0A6A5SRS5"/>
<feature type="compositionally biased region" description="Polar residues" evidence="1">
    <location>
        <begin position="123"/>
        <end position="145"/>
    </location>
</feature>
<keyword evidence="4" id="KW-1185">Reference proteome</keyword>
<evidence type="ECO:0000313" key="3">
    <source>
        <dbReference type="EMBL" id="KAF1942793.1"/>
    </source>
</evidence>
<proteinExistence type="predicted"/>
<dbReference type="GO" id="GO:0006302">
    <property type="term" value="P:double-strand break repair"/>
    <property type="evidence" value="ECO:0007669"/>
    <property type="project" value="TreeGrafter"/>
</dbReference>
<organism evidence="3 4">
    <name type="scientific">Clathrospora elynae</name>
    <dbReference type="NCBI Taxonomy" id="706981"/>
    <lineage>
        <taxon>Eukaryota</taxon>
        <taxon>Fungi</taxon>
        <taxon>Dikarya</taxon>
        <taxon>Ascomycota</taxon>
        <taxon>Pezizomycotina</taxon>
        <taxon>Dothideomycetes</taxon>
        <taxon>Pleosporomycetidae</taxon>
        <taxon>Pleosporales</taxon>
        <taxon>Diademaceae</taxon>
        <taxon>Clathrospora</taxon>
    </lineage>
</organism>
<feature type="compositionally biased region" description="Basic and acidic residues" evidence="1">
    <location>
        <begin position="174"/>
        <end position="189"/>
    </location>
</feature>
<accession>A0A6A5SRS5</accession>
<feature type="region of interest" description="Disordered" evidence="1">
    <location>
        <begin position="109"/>
        <end position="237"/>
    </location>
</feature>
<dbReference type="GO" id="GO:0035861">
    <property type="term" value="C:site of double-strand break"/>
    <property type="evidence" value="ECO:0007669"/>
    <property type="project" value="TreeGrafter"/>
</dbReference>
<feature type="compositionally biased region" description="Low complexity" evidence="1">
    <location>
        <begin position="626"/>
        <end position="648"/>
    </location>
</feature>